<dbReference type="SUPFAM" id="SSF52821">
    <property type="entry name" value="Rhodanese/Cell cycle control phosphatase"/>
    <property type="match status" value="1"/>
</dbReference>
<dbReference type="EMBL" id="UYRR01031098">
    <property type="protein sequence ID" value="VDK45714.1"/>
    <property type="molecule type" value="Genomic_DNA"/>
</dbReference>
<organism evidence="4">
    <name type="scientific">Anisakis simplex</name>
    <name type="common">Herring worm</name>
    <dbReference type="NCBI Taxonomy" id="6269"/>
    <lineage>
        <taxon>Eukaryota</taxon>
        <taxon>Metazoa</taxon>
        <taxon>Ecdysozoa</taxon>
        <taxon>Nematoda</taxon>
        <taxon>Chromadorea</taxon>
        <taxon>Rhabditida</taxon>
        <taxon>Spirurina</taxon>
        <taxon>Ascaridomorpha</taxon>
        <taxon>Ascaridoidea</taxon>
        <taxon>Anisakidae</taxon>
        <taxon>Anisakis</taxon>
        <taxon>Anisakis simplex complex</taxon>
    </lineage>
</organism>
<dbReference type="WBParaSite" id="ASIM_0001227901-mRNA-1">
    <property type="protein sequence ID" value="ASIM_0001227901-mRNA-1"/>
    <property type="gene ID" value="ASIM_0001227901"/>
</dbReference>
<proteinExistence type="predicted"/>
<reference evidence="4" key="1">
    <citation type="submission" date="2017-02" db="UniProtKB">
        <authorList>
            <consortium name="WormBaseParasite"/>
        </authorList>
    </citation>
    <scope>IDENTIFICATION</scope>
</reference>
<dbReference type="InterPro" id="IPR036873">
    <property type="entry name" value="Rhodanese-like_dom_sf"/>
</dbReference>
<dbReference type="Gene3D" id="3.40.250.10">
    <property type="entry name" value="Rhodanese-like domain"/>
    <property type="match status" value="1"/>
</dbReference>
<evidence type="ECO:0000313" key="4">
    <source>
        <dbReference type="WBParaSite" id="ASIM_0001227901-mRNA-1"/>
    </source>
</evidence>
<dbReference type="Proteomes" id="UP000267096">
    <property type="component" value="Unassembled WGS sequence"/>
</dbReference>
<protein>
    <submittedName>
        <fullName evidence="4">Rhodanese domain-containing protein</fullName>
    </submittedName>
</protein>
<sequence length="199" mass="22607">MPNLSIMAHELDSTTLANLVRTVDPLKKPLIVDCRCFLDYNLSHIRSAVNAFYSKMMRRRLFDNKISSSVMLSQLGHHHALHENNHHEVVSTSKNESDEQKQPKQSNATALLDLVLYCERDDIQQPSNTTLYPFGNLVCNSNNNGSKIKRKLFGSFGSSNSTNLNNSGHFSSIDFLRILQQRLTQSKSFNRVWILQGGR</sequence>
<name>A0A0M3JVM2_ANISI</name>
<reference evidence="2 3" key="2">
    <citation type="submission" date="2018-11" db="EMBL/GenBank/DDBJ databases">
        <authorList>
            <consortium name="Pathogen Informatics"/>
        </authorList>
    </citation>
    <scope>NUCLEOTIDE SEQUENCE [LARGE SCALE GENOMIC DNA]</scope>
</reference>
<feature type="domain" description="Rhodanese" evidence="1">
    <location>
        <begin position="25"/>
        <end position="75"/>
    </location>
</feature>
<gene>
    <name evidence="2" type="ORF">ASIM_LOCUS11745</name>
</gene>
<evidence type="ECO:0000313" key="3">
    <source>
        <dbReference type="Proteomes" id="UP000267096"/>
    </source>
</evidence>
<dbReference type="InterPro" id="IPR001763">
    <property type="entry name" value="Rhodanese-like_dom"/>
</dbReference>
<evidence type="ECO:0000313" key="2">
    <source>
        <dbReference type="EMBL" id="VDK45714.1"/>
    </source>
</evidence>
<evidence type="ECO:0000259" key="1">
    <source>
        <dbReference type="PROSITE" id="PS50206"/>
    </source>
</evidence>
<accession>A0A0M3JVM2</accession>
<dbReference type="AlphaFoldDB" id="A0A0M3JVM2"/>
<dbReference type="OrthoDB" id="426001at2759"/>
<dbReference type="PROSITE" id="PS50206">
    <property type="entry name" value="RHODANESE_3"/>
    <property type="match status" value="1"/>
</dbReference>
<keyword evidence="3" id="KW-1185">Reference proteome</keyword>